<dbReference type="InterPro" id="IPR040255">
    <property type="entry name" value="Non-specific_endonuclease"/>
</dbReference>
<name>A3U4Q5_CROAH</name>
<dbReference type="SUPFAM" id="SSF54060">
    <property type="entry name" value="His-Me finger endonucleases"/>
    <property type="match status" value="1"/>
</dbReference>
<dbReference type="RefSeq" id="WP_013185903.1">
    <property type="nucleotide sequence ID" value="NC_014230.1"/>
</dbReference>
<dbReference type="GO" id="GO:0016787">
    <property type="term" value="F:hydrolase activity"/>
    <property type="evidence" value="ECO:0007669"/>
    <property type="project" value="InterPro"/>
</dbReference>
<keyword evidence="6" id="KW-0255">Endonuclease</keyword>
<dbReference type="KEGG" id="cat:CA2559_00665"/>
<dbReference type="OrthoDB" id="9811262at2"/>
<dbReference type="SMART" id="SM00477">
    <property type="entry name" value="NUC"/>
    <property type="match status" value="1"/>
</dbReference>
<dbReference type="Proteomes" id="UP000002297">
    <property type="component" value="Chromosome"/>
</dbReference>
<dbReference type="Pfam" id="PF01223">
    <property type="entry name" value="Endonuclease_NS"/>
    <property type="match status" value="1"/>
</dbReference>
<evidence type="ECO:0000256" key="3">
    <source>
        <dbReference type="SAM" id="Phobius"/>
    </source>
</evidence>
<dbReference type="InterPro" id="IPR044925">
    <property type="entry name" value="His-Me_finger_sf"/>
</dbReference>
<dbReference type="PANTHER" id="PTHR13966">
    <property type="entry name" value="ENDONUCLEASE RELATED"/>
    <property type="match status" value="1"/>
</dbReference>
<dbReference type="STRING" id="216432.CA2559_00665"/>
<evidence type="ECO:0000259" key="4">
    <source>
        <dbReference type="SMART" id="SM00477"/>
    </source>
</evidence>
<keyword evidence="3" id="KW-0812">Transmembrane</keyword>
<feature type="transmembrane region" description="Helical" evidence="3">
    <location>
        <begin position="6"/>
        <end position="25"/>
    </location>
</feature>
<dbReference type="Gene3D" id="3.40.570.10">
    <property type="entry name" value="Extracellular Endonuclease, subunit A"/>
    <property type="match status" value="1"/>
</dbReference>
<dbReference type="GO" id="GO:0004519">
    <property type="term" value="F:endonuclease activity"/>
    <property type="evidence" value="ECO:0007669"/>
    <property type="project" value="UniProtKB-KW"/>
</dbReference>
<evidence type="ECO:0000256" key="2">
    <source>
        <dbReference type="PIRSR" id="PIRSR640255-2"/>
    </source>
</evidence>
<accession>A3U4Q5</accession>
<keyword evidence="7" id="KW-1185">Reference proteome</keyword>
<keyword evidence="6" id="KW-0378">Hydrolase</keyword>
<dbReference type="InterPro" id="IPR020821">
    <property type="entry name" value="ENPP1-3/EXOG-like_nuc-like"/>
</dbReference>
<feature type="domain" description="DNA/RNA non-specific endonuclease/pyrophosphatase/phosphodiesterase" evidence="5">
    <location>
        <begin position="59"/>
        <end position="252"/>
    </location>
</feature>
<keyword evidence="2" id="KW-0479">Metal-binding</keyword>
<feature type="domain" description="ENPP1-3/EXOG-like endonuclease/phosphodiesterase" evidence="4">
    <location>
        <begin position="60"/>
        <end position="252"/>
    </location>
</feature>
<protein>
    <submittedName>
        <fullName evidence="6">Putative endonuclease</fullName>
    </submittedName>
</protein>
<feature type="binding site" evidence="2">
    <location>
        <position position="152"/>
    </location>
    <ligand>
        <name>Mg(2+)</name>
        <dbReference type="ChEBI" id="CHEBI:18420"/>
        <note>catalytic</note>
    </ligand>
</feature>
<dbReference type="GO" id="GO:0046872">
    <property type="term" value="F:metal ion binding"/>
    <property type="evidence" value="ECO:0007669"/>
    <property type="project" value="UniProtKB-KW"/>
</dbReference>
<sequence>MNRKYIYPILTILAVSIIYIVNSYLDEKEREPLIKEAKELKETTNSNFLPTSTTGAIVHHKYYSLSYSEDNEQAEWVAYELKKNHISRNDFKRPYFEVDNGVPTVSADWRNYKNSGYDRGHFCPAGDRKFSKEAFTETFLTSNISPQDHDFNAGIWNRLEQKVRYWATKYDGVYVVTGGILNDTEITIGDEHVTVPKYFYKLVLDYNNGKPKLVAFLFPHRESNKPLYDFVTTTDKIEELTGIDFFPHLEDDLEDKLEASNNYKGWSFR</sequence>
<dbReference type="HOGENOM" id="CLU_055174_2_0_10"/>
<proteinExistence type="predicted"/>
<dbReference type="GeneID" id="89451933"/>
<dbReference type="AlphaFoldDB" id="A3U4Q5"/>
<dbReference type="SMART" id="SM00892">
    <property type="entry name" value="Endonuclease_NS"/>
    <property type="match status" value="1"/>
</dbReference>
<dbReference type="InterPro" id="IPR044929">
    <property type="entry name" value="DNA/RNA_non-sp_Endonuclease_sf"/>
</dbReference>
<dbReference type="GO" id="GO:0003676">
    <property type="term" value="F:nucleic acid binding"/>
    <property type="evidence" value="ECO:0007669"/>
    <property type="project" value="InterPro"/>
</dbReference>
<feature type="active site" description="Proton acceptor" evidence="1">
    <location>
        <position position="121"/>
    </location>
</feature>
<keyword evidence="6" id="KW-0540">Nuclease</keyword>
<organism evidence="6 7">
    <name type="scientific">Croceibacter atlanticus (strain ATCC BAA-628 / JCM 21780 / CIP 108009 / IAM 15332 / KCTC 12090 / HTCC2559)</name>
    <dbReference type="NCBI Taxonomy" id="216432"/>
    <lineage>
        <taxon>Bacteria</taxon>
        <taxon>Pseudomonadati</taxon>
        <taxon>Bacteroidota</taxon>
        <taxon>Flavobacteriia</taxon>
        <taxon>Flavobacteriales</taxon>
        <taxon>Flavobacteriaceae</taxon>
        <taxon>Croceibacter</taxon>
    </lineage>
</organism>
<evidence type="ECO:0000259" key="5">
    <source>
        <dbReference type="SMART" id="SM00892"/>
    </source>
</evidence>
<gene>
    <name evidence="6" type="ordered locus">CA2559_00665</name>
</gene>
<evidence type="ECO:0000256" key="1">
    <source>
        <dbReference type="PIRSR" id="PIRSR640255-1"/>
    </source>
</evidence>
<dbReference type="PANTHER" id="PTHR13966:SF5">
    <property type="entry name" value="ENDONUCLEASE G, MITOCHONDRIAL"/>
    <property type="match status" value="1"/>
</dbReference>
<evidence type="ECO:0000313" key="7">
    <source>
        <dbReference type="Proteomes" id="UP000002297"/>
    </source>
</evidence>
<keyword evidence="3" id="KW-0472">Membrane</keyword>
<dbReference type="eggNOG" id="COG1864">
    <property type="taxonomic scope" value="Bacteria"/>
</dbReference>
<keyword evidence="3" id="KW-1133">Transmembrane helix</keyword>
<reference evidence="6 7" key="1">
    <citation type="journal article" date="2010" name="J. Bacteriol.">
        <title>The complete genome sequence of Croceibacter atlanticus HTCC2559T.</title>
        <authorList>
            <person name="Oh H.M."/>
            <person name="Kang I."/>
            <person name="Ferriera S."/>
            <person name="Giovannoni S.J."/>
            <person name="Cho J.C."/>
        </authorList>
    </citation>
    <scope>NUCLEOTIDE SEQUENCE [LARGE SCALE GENOMIC DNA]</scope>
    <source>
        <strain evidence="7">ATCC BAA-628 / HTCC2559 / KCTC 12090</strain>
    </source>
</reference>
<dbReference type="InterPro" id="IPR001604">
    <property type="entry name" value="Endo_G_ENPP1-like_dom"/>
</dbReference>
<dbReference type="EMBL" id="CP002046">
    <property type="protein sequence ID" value="EAP87222.1"/>
    <property type="molecule type" value="Genomic_DNA"/>
</dbReference>
<evidence type="ECO:0000313" key="6">
    <source>
        <dbReference type="EMBL" id="EAP87222.1"/>
    </source>
</evidence>